<keyword evidence="2" id="KW-1185">Reference proteome</keyword>
<organism evidence="1 2">
    <name type="scientific">Mycolicibacterium goodii</name>
    <name type="common">Mycobacterium goodii</name>
    <dbReference type="NCBI Taxonomy" id="134601"/>
    <lineage>
        <taxon>Bacteria</taxon>
        <taxon>Bacillati</taxon>
        <taxon>Actinomycetota</taxon>
        <taxon>Actinomycetes</taxon>
        <taxon>Mycobacteriales</taxon>
        <taxon>Mycobacteriaceae</taxon>
        <taxon>Mycolicibacterium</taxon>
    </lineage>
</organism>
<sequence length="156" mass="17257">MTSPEPQLARPDPLDEAWLLACDNTTLDTVFRQSPAGPVPDGDTTGTLVAWPGTRVTKPLARLVRALVWQGKVLDRRAGILRNKVTPLGLRLVKARLCVANSWVDGRDCVLIDYSATSVLARMVRDEIRLVGPGLYLGVVWLRRKRVGWFVIRSSG</sequence>
<protein>
    <submittedName>
        <fullName evidence="1">Uncharacterized protein</fullName>
    </submittedName>
</protein>
<reference evidence="1 2" key="1">
    <citation type="submission" date="2021-05" db="EMBL/GenBank/DDBJ databases">
        <title>Draft Genome Sequences of Clinical Respiratory Isolates of Mycobacterium goodii Recovered in Ireland.</title>
        <authorList>
            <person name="Flanagan P.R."/>
            <person name="Mok S."/>
            <person name="Roycroft E."/>
            <person name="Rogers T.R."/>
            <person name="Fitzgibbon M."/>
        </authorList>
    </citation>
    <scope>NUCLEOTIDE SEQUENCE [LARGE SCALE GENOMIC DNA]</scope>
    <source>
        <strain evidence="1 2">14IE55</strain>
    </source>
</reference>
<dbReference type="Proteomes" id="UP000696413">
    <property type="component" value="Unassembled WGS sequence"/>
</dbReference>
<gene>
    <name evidence="1" type="ORF">KL859_16755</name>
</gene>
<dbReference type="EMBL" id="JAHBOM010000011">
    <property type="protein sequence ID" value="MBU8824515.1"/>
    <property type="molecule type" value="Genomic_DNA"/>
</dbReference>
<comment type="caution">
    <text evidence="1">The sequence shown here is derived from an EMBL/GenBank/DDBJ whole genome shotgun (WGS) entry which is preliminary data.</text>
</comment>
<proteinExistence type="predicted"/>
<evidence type="ECO:0000313" key="1">
    <source>
        <dbReference type="EMBL" id="MBU8824515.1"/>
    </source>
</evidence>
<dbReference type="RefSeq" id="WP_214395154.1">
    <property type="nucleotide sequence ID" value="NZ_JAHBOL010000016.1"/>
</dbReference>
<accession>A0ABS6HRF9</accession>
<name>A0ABS6HRF9_MYCGD</name>
<evidence type="ECO:0000313" key="2">
    <source>
        <dbReference type="Proteomes" id="UP000696413"/>
    </source>
</evidence>